<feature type="compositionally biased region" description="Basic and acidic residues" evidence="1">
    <location>
        <begin position="145"/>
        <end position="158"/>
    </location>
</feature>
<reference evidence="4" key="1">
    <citation type="submission" date="2017-02" db="UniProtKB">
        <authorList>
            <consortium name="WormBaseParasite"/>
        </authorList>
    </citation>
    <scope>IDENTIFICATION</scope>
</reference>
<feature type="region of interest" description="Disordered" evidence="1">
    <location>
        <begin position="70"/>
        <end position="173"/>
    </location>
</feature>
<protein>
    <submittedName>
        <fullName evidence="2 4">Uncharacterized protein</fullName>
    </submittedName>
</protein>
<dbReference type="AlphaFoldDB" id="A0A0N4WV97"/>
<evidence type="ECO:0000313" key="2">
    <source>
        <dbReference type="EMBL" id="VDO57229.1"/>
    </source>
</evidence>
<reference evidence="2 3" key="2">
    <citation type="submission" date="2018-11" db="EMBL/GenBank/DDBJ databases">
        <authorList>
            <consortium name="Pathogen Informatics"/>
        </authorList>
    </citation>
    <scope>NUCLEOTIDE SEQUENCE [LARGE SCALE GENOMIC DNA]</scope>
    <source>
        <strain evidence="2 3">MHpl1</strain>
    </source>
</reference>
<accession>A0A0N4WV97</accession>
<dbReference type="Proteomes" id="UP000268014">
    <property type="component" value="Unassembled WGS sequence"/>
</dbReference>
<keyword evidence="3" id="KW-1185">Reference proteome</keyword>
<feature type="compositionally biased region" description="Basic and acidic residues" evidence="1">
    <location>
        <begin position="89"/>
        <end position="101"/>
    </location>
</feature>
<name>A0A0N4WV97_HAEPC</name>
<evidence type="ECO:0000256" key="1">
    <source>
        <dbReference type="SAM" id="MobiDB-lite"/>
    </source>
</evidence>
<organism evidence="4">
    <name type="scientific">Haemonchus placei</name>
    <name type="common">Barber's pole worm</name>
    <dbReference type="NCBI Taxonomy" id="6290"/>
    <lineage>
        <taxon>Eukaryota</taxon>
        <taxon>Metazoa</taxon>
        <taxon>Ecdysozoa</taxon>
        <taxon>Nematoda</taxon>
        <taxon>Chromadorea</taxon>
        <taxon>Rhabditida</taxon>
        <taxon>Rhabditina</taxon>
        <taxon>Rhabditomorpha</taxon>
        <taxon>Strongyloidea</taxon>
        <taxon>Trichostrongylidae</taxon>
        <taxon>Haemonchus</taxon>
    </lineage>
</organism>
<sequence length="195" mass="22372">MLSAFFLKLNKLGFSIIIDRDTIIDAKAGSLWERNDPFYVEEKRSYDYQSTYADGSLVWKNALVPLTEEETQKSDGAEELSLDEQQLSEQRRTEFRTHGESQELIGAETQHKRQQPAGELSQYKPQQRAQGRFKWDSQKQATRSLESDLQREEEREPLEMTEGESSKSSEALKAANRLKSFLGREMTSAARRTAG</sequence>
<dbReference type="EMBL" id="UZAF01019051">
    <property type="protein sequence ID" value="VDO57229.1"/>
    <property type="molecule type" value="Genomic_DNA"/>
</dbReference>
<dbReference type="OrthoDB" id="5877294at2759"/>
<dbReference type="STRING" id="6290.A0A0N4WV97"/>
<gene>
    <name evidence="2" type="ORF">HPLM_LOCUS15610</name>
</gene>
<evidence type="ECO:0000313" key="4">
    <source>
        <dbReference type="WBParaSite" id="HPLM_0001561801-mRNA-1"/>
    </source>
</evidence>
<evidence type="ECO:0000313" key="3">
    <source>
        <dbReference type="Proteomes" id="UP000268014"/>
    </source>
</evidence>
<dbReference type="WBParaSite" id="HPLM_0001561801-mRNA-1">
    <property type="protein sequence ID" value="HPLM_0001561801-mRNA-1"/>
    <property type="gene ID" value="HPLM_0001561801"/>
</dbReference>
<proteinExistence type="predicted"/>